<dbReference type="InterPro" id="IPR037217">
    <property type="entry name" value="Trp/Indoleamine_2_3_dOase-like"/>
</dbReference>
<dbReference type="InterPro" id="IPR015029">
    <property type="entry name" value="PrnB"/>
</dbReference>
<evidence type="ECO:0000313" key="1">
    <source>
        <dbReference type="EMBL" id="MBD3932909.1"/>
    </source>
</evidence>
<reference evidence="1" key="1">
    <citation type="submission" date="2020-09" db="EMBL/GenBank/DDBJ databases">
        <title>Secondary metabolite and genome analysis of marine Streptomyces chumphonensis KK1-2T.</title>
        <authorList>
            <person name="Phongsopitanun W."/>
            <person name="Kanchanasin P."/>
            <person name="Pittayakhajonwut P."/>
            <person name="Suwanborirux K."/>
            <person name="Tanasupawat S."/>
        </authorList>
    </citation>
    <scope>NUCLEOTIDE SEQUENCE</scope>
    <source>
        <strain evidence="1">KK1-2</strain>
    </source>
</reference>
<comment type="caution">
    <text evidence="1">The sequence shown here is derived from an EMBL/GenBank/DDBJ whole genome shotgun (WGS) entry which is preliminary data.</text>
</comment>
<sequence>MNARVDLFALTGALRGLLPDAARLGGFTRDECLAAMRDLGIVAGSVKRHGVQPGRVVPELIPVLRELGRRTDMVPRDTVLHYCVWNPTGERRRTYTGEAAEHVLQDAVRQAFPRLHAALELGEELSRTEPWQPAFAPLVGEIGAHTAVMVDVIDQVVADVSPEFFARTMRPYFEEFNVDGLPYLGPAAAQVPLWLVDEVVWLSDAGVDEYEQFVLESVPYGLPRWRALHAGWHGAPSAVGRLLTAADGPRRDAVRAGAAALVDLLRTVTTFRGRHLRIARAAYGEDLRLYPVGSGGGSVDLLQEVLLLTRQNARLARERAADPTPTPAARRG</sequence>
<evidence type="ECO:0000313" key="2">
    <source>
        <dbReference type="Proteomes" id="UP000632289"/>
    </source>
</evidence>
<dbReference type="SUPFAM" id="SSF140959">
    <property type="entry name" value="Indolic compounds 2,3-dioxygenase-like"/>
    <property type="match status" value="1"/>
</dbReference>
<gene>
    <name evidence="1" type="ORF">IF129_15290</name>
</gene>
<protein>
    <submittedName>
        <fullName evidence="1">DUF1864 family protein</fullName>
    </submittedName>
</protein>
<dbReference type="Pfam" id="PF08933">
    <property type="entry name" value="PrnB"/>
    <property type="match status" value="1"/>
</dbReference>
<dbReference type="GO" id="GO:0020037">
    <property type="term" value="F:heme binding"/>
    <property type="evidence" value="ECO:0007669"/>
    <property type="project" value="InterPro"/>
</dbReference>
<dbReference type="Gene3D" id="1.20.58.1320">
    <property type="match status" value="1"/>
</dbReference>
<name>A0A927IDQ8_9ACTN</name>
<dbReference type="GO" id="GO:0019441">
    <property type="term" value="P:L-tryptophan catabolic process to kynurenine"/>
    <property type="evidence" value="ECO:0007669"/>
    <property type="project" value="InterPro"/>
</dbReference>
<dbReference type="GO" id="GO:0046872">
    <property type="term" value="F:metal ion binding"/>
    <property type="evidence" value="ECO:0007669"/>
    <property type="project" value="InterPro"/>
</dbReference>
<dbReference type="Gene3D" id="1.20.58.480">
    <property type="match status" value="1"/>
</dbReference>
<accession>A0A927IDQ8</accession>
<dbReference type="EMBL" id="JACXYU010000007">
    <property type="protein sequence ID" value="MBD3932909.1"/>
    <property type="molecule type" value="Genomic_DNA"/>
</dbReference>
<dbReference type="AlphaFoldDB" id="A0A927IDQ8"/>
<dbReference type="Proteomes" id="UP000632289">
    <property type="component" value="Unassembled WGS sequence"/>
</dbReference>
<organism evidence="1 2">
    <name type="scientific">Streptomyces chumphonensis</name>
    <dbReference type="NCBI Taxonomy" id="1214925"/>
    <lineage>
        <taxon>Bacteria</taxon>
        <taxon>Bacillati</taxon>
        <taxon>Actinomycetota</taxon>
        <taxon>Actinomycetes</taxon>
        <taxon>Kitasatosporales</taxon>
        <taxon>Streptomycetaceae</taxon>
        <taxon>Streptomyces</taxon>
    </lineage>
</organism>
<keyword evidence="2" id="KW-1185">Reference proteome</keyword>
<proteinExistence type="predicted"/>